<name>A0ABT6SPT8_9ACTN</name>
<dbReference type="Gene3D" id="1.10.1040.10">
    <property type="entry name" value="N-(1-d-carboxylethyl)-l-norvaline Dehydrogenase, domain 2"/>
    <property type="match status" value="1"/>
</dbReference>
<protein>
    <submittedName>
        <fullName evidence="5">NAD(P)-binding domain-containing protein</fullName>
    </submittedName>
</protein>
<comment type="caution">
    <text evidence="5">The sequence shown here is derived from an EMBL/GenBank/DDBJ whole genome shotgun (WGS) entry which is preliminary data.</text>
</comment>
<dbReference type="PIRSF" id="PIRSF000103">
    <property type="entry name" value="HIBADH"/>
    <property type="match status" value="1"/>
</dbReference>
<dbReference type="PANTHER" id="PTHR43580:SF2">
    <property type="entry name" value="CYTOKINE-LIKE NUCLEAR FACTOR N-PAC"/>
    <property type="match status" value="1"/>
</dbReference>
<evidence type="ECO:0000313" key="5">
    <source>
        <dbReference type="EMBL" id="MDI3409256.1"/>
    </source>
</evidence>
<dbReference type="PANTHER" id="PTHR43580">
    <property type="entry name" value="OXIDOREDUCTASE GLYR1-RELATED"/>
    <property type="match status" value="1"/>
</dbReference>
<dbReference type="EMBL" id="JASCIQ010000065">
    <property type="protein sequence ID" value="MDI3409256.1"/>
    <property type="molecule type" value="Genomic_DNA"/>
</dbReference>
<dbReference type="Gene3D" id="3.40.50.720">
    <property type="entry name" value="NAD(P)-binding Rossmann-like Domain"/>
    <property type="match status" value="1"/>
</dbReference>
<reference evidence="5 6" key="1">
    <citation type="submission" date="2023-05" db="EMBL/GenBank/DDBJ databases">
        <title>Draft genome sequence of Streptomyces sp. B-S-A6 isolated from a cave soil in Thailand.</title>
        <authorList>
            <person name="Chamroensaksri N."/>
            <person name="Muangham S."/>
        </authorList>
    </citation>
    <scope>NUCLEOTIDE SEQUENCE [LARGE SCALE GENOMIC DNA]</scope>
    <source>
        <strain evidence="5 6">B-S-A6</strain>
    </source>
</reference>
<dbReference type="InterPro" id="IPR015815">
    <property type="entry name" value="HIBADH-related"/>
</dbReference>
<evidence type="ECO:0000256" key="1">
    <source>
        <dbReference type="ARBA" id="ARBA00009080"/>
    </source>
</evidence>
<dbReference type="InterPro" id="IPR013328">
    <property type="entry name" value="6PGD_dom2"/>
</dbReference>
<evidence type="ECO:0000256" key="2">
    <source>
        <dbReference type="ARBA" id="ARBA00023002"/>
    </source>
</evidence>
<comment type="similarity">
    <text evidence="1">Belongs to the HIBADH-related family.</text>
</comment>
<dbReference type="InterPro" id="IPR006115">
    <property type="entry name" value="6PGDH_NADP-bd"/>
</dbReference>
<dbReference type="Pfam" id="PF21761">
    <property type="entry name" value="RedAm-like_C"/>
    <property type="match status" value="1"/>
</dbReference>
<dbReference type="RefSeq" id="WP_282547126.1">
    <property type="nucleotide sequence ID" value="NZ_JASCIQ010000065.1"/>
</dbReference>
<feature type="domain" description="NADPH-dependent reductive aminase-like C-terminal" evidence="4">
    <location>
        <begin position="169"/>
        <end position="293"/>
    </location>
</feature>
<dbReference type="InterPro" id="IPR051265">
    <property type="entry name" value="HIBADH-related_NP60_sf"/>
</dbReference>
<dbReference type="InterPro" id="IPR048666">
    <property type="entry name" value="RedAm-like_C"/>
</dbReference>
<sequence length="298" mass="30743">MNQPAGKPHQLTEVSVLGLGAMGSVLASTLLDAGRSVTVWNRTPGRAPELAARGARVVDSVRAAVTASPVVVACLLDHSSVQATLGPVADALRGRTLVNVTTTTPNESRALASWAADHGIDHLDGAIMAVPAMIGSGTGQIFYSGSRAAYDRLQPTFDLWAASEFHGADAGRAALVDLAMLSGMYQMFTGFFHGAAMVAAMGMSAPEFAARQAPFLAAMTQELAAYAKVIEGGDYTVPGQQSLHFSDLSHLVQASAEEGVDPAPIAAVQTLISREIAAGRGEEGLARVYEGLRAGGAA</sequence>
<dbReference type="SUPFAM" id="SSF51735">
    <property type="entry name" value="NAD(P)-binding Rossmann-fold domains"/>
    <property type="match status" value="1"/>
</dbReference>
<dbReference type="Pfam" id="PF03446">
    <property type="entry name" value="NAD_binding_2"/>
    <property type="match status" value="1"/>
</dbReference>
<evidence type="ECO:0000259" key="4">
    <source>
        <dbReference type="Pfam" id="PF21761"/>
    </source>
</evidence>
<dbReference type="InterPro" id="IPR036291">
    <property type="entry name" value="NAD(P)-bd_dom_sf"/>
</dbReference>
<keyword evidence="2" id="KW-0560">Oxidoreductase</keyword>
<proteinExistence type="inferred from homology"/>
<dbReference type="Proteomes" id="UP001223978">
    <property type="component" value="Unassembled WGS sequence"/>
</dbReference>
<feature type="domain" description="6-phosphogluconate dehydrogenase NADP-binding" evidence="3">
    <location>
        <begin position="14"/>
        <end position="163"/>
    </location>
</feature>
<accession>A0ABT6SPT8</accession>
<organism evidence="5 6">
    <name type="scientific">Streptomyces cavernicola</name>
    <dbReference type="NCBI Taxonomy" id="3043613"/>
    <lineage>
        <taxon>Bacteria</taxon>
        <taxon>Bacillati</taxon>
        <taxon>Actinomycetota</taxon>
        <taxon>Actinomycetes</taxon>
        <taxon>Kitasatosporales</taxon>
        <taxon>Streptomycetaceae</taxon>
        <taxon>Streptomyces</taxon>
    </lineage>
</organism>
<evidence type="ECO:0000259" key="3">
    <source>
        <dbReference type="Pfam" id="PF03446"/>
    </source>
</evidence>
<gene>
    <name evidence="5" type="ORF">QIS96_36235</name>
</gene>
<keyword evidence="6" id="KW-1185">Reference proteome</keyword>
<evidence type="ECO:0000313" key="6">
    <source>
        <dbReference type="Proteomes" id="UP001223978"/>
    </source>
</evidence>